<sequence length="429" mass="48319">MTIDWNSFDNFVSAFMNENHVPGLAVAVAKNGEVIYQNGFGFRNLKTEQPVTPETIFGTASVTKSFTAAAIVDLEKQGKLSIQDSVSQYLPELRLPDGMDPQSIKIHHLLSHTTGLPPIERREDFSRLEDHIEYLAQLDIEPLGQPGEVFSYSNDSFLLLGLIIERVTGKLYRRYITEHFLNPLGMTRSTFSLEELTKFNNVTEPYLLYDHDADHYKLAVWPKLGNYEVGGGIRSTVLDLLKYGQLFLGQTRDAYAKMWSPVIKVLPQHYYGYALEIIPNYEGMTLVKHSGGQPGVSSHFGFIPEKDIVIAVLSNLSDVPASDVWLAAANAMLGLPIDKQVDIGAFKDLQEAEAKPFIGTYTSEEGERIQIKWENKQLYIAWNNECHKLSKLQDTVLGIASENFPVPFYCNNDGEPWGLFFGMRVLKKQ</sequence>
<dbReference type="Pfam" id="PF00144">
    <property type="entry name" value="Beta-lactamase"/>
    <property type="match status" value="1"/>
</dbReference>
<evidence type="ECO:0000313" key="2">
    <source>
        <dbReference type="EMBL" id="GGH77117.1"/>
    </source>
</evidence>
<dbReference type="SUPFAM" id="SSF56601">
    <property type="entry name" value="beta-lactamase/transpeptidase-like"/>
    <property type="match status" value="1"/>
</dbReference>
<dbReference type="RefSeq" id="WP_204871261.1">
    <property type="nucleotide sequence ID" value="NZ_BMFV01000004.1"/>
</dbReference>
<name>A0A8J2ZTS9_9BACL</name>
<dbReference type="InterPro" id="IPR001466">
    <property type="entry name" value="Beta-lactam-related"/>
</dbReference>
<reference evidence="2" key="1">
    <citation type="journal article" date="2014" name="Int. J. Syst. Evol. Microbiol.">
        <title>Complete genome sequence of Corynebacterium casei LMG S-19264T (=DSM 44701T), isolated from a smear-ripened cheese.</title>
        <authorList>
            <consortium name="US DOE Joint Genome Institute (JGI-PGF)"/>
            <person name="Walter F."/>
            <person name="Albersmeier A."/>
            <person name="Kalinowski J."/>
            <person name="Ruckert C."/>
        </authorList>
    </citation>
    <scope>NUCLEOTIDE SEQUENCE</scope>
    <source>
        <strain evidence="2">CGMCC 1.12777</strain>
    </source>
</reference>
<dbReference type="Gene3D" id="3.40.710.10">
    <property type="entry name" value="DD-peptidase/beta-lactamase superfamily"/>
    <property type="match status" value="1"/>
</dbReference>
<dbReference type="EMBL" id="BMFV01000004">
    <property type="protein sequence ID" value="GGH77117.1"/>
    <property type="molecule type" value="Genomic_DNA"/>
</dbReference>
<proteinExistence type="predicted"/>
<evidence type="ECO:0000259" key="1">
    <source>
        <dbReference type="Pfam" id="PF00144"/>
    </source>
</evidence>
<keyword evidence="3" id="KW-1185">Reference proteome</keyword>
<feature type="domain" description="Beta-lactamase-related" evidence="1">
    <location>
        <begin position="8"/>
        <end position="319"/>
    </location>
</feature>
<dbReference type="GO" id="GO:0016787">
    <property type="term" value="F:hydrolase activity"/>
    <property type="evidence" value="ECO:0007669"/>
    <property type="project" value="UniProtKB-KW"/>
</dbReference>
<dbReference type="InterPro" id="IPR012338">
    <property type="entry name" value="Beta-lactam/transpept-like"/>
</dbReference>
<dbReference type="AlphaFoldDB" id="A0A8J2ZTS9"/>
<dbReference type="InterPro" id="IPR050491">
    <property type="entry name" value="AmpC-like"/>
</dbReference>
<dbReference type="Proteomes" id="UP000656813">
    <property type="component" value="Unassembled WGS sequence"/>
</dbReference>
<protein>
    <submittedName>
        <fullName evidence="2">Serine hydrolase</fullName>
    </submittedName>
</protein>
<gene>
    <name evidence="2" type="ORF">GCM10007096_08540</name>
</gene>
<dbReference type="PANTHER" id="PTHR46825:SF9">
    <property type="entry name" value="BETA-LACTAMASE-RELATED DOMAIN-CONTAINING PROTEIN"/>
    <property type="match status" value="1"/>
</dbReference>
<dbReference type="PANTHER" id="PTHR46825">
    <property type="entry name" value="D-ALANYL-D-ALANINE-CARBOXYPEPTIDASE/ENDOPEPTIDASE AMPH"/>
    <property type="match status" value="1"/>
</dbReference>
<organism evidence="2 3">
    <name type="scientific">Pullulanibacillus pueri</name>
    <dbReference type="NCBI Taxonomy" id="1437324"/>
    <lineage>
        <taxon>Bacteria</taxon>
        <taxon>Bacillati</taxon>
        <taxon>Bacillota</taxon>
        <taxon>Bacilli</taxon>
        <taxon>Bacillales</taxon>
        <taxon>Sporolactobacillaceae</taxon>
        <taxon>Pullulanibacillus</taxon>
    </lineage>
</organism>
<keyword evidence="2" id="KW-0378">Hydrolase</keyword>
<reference evidence="2" key="2">
    <citation type="submission" date="2020-09" db="EMBL/GenBank/DDBJ databases">
        <authorList>
            <person name="Sun Q."/>
            <person name="Zhou Y."/>
        </authorList>
    </citation>
    <scope>NUCLEOTIDE SEQUENCE</scope>
    <source>
        <strain evidence="2">CGMCC 1.12777</strain>
    </source>
</reference>
<evidence type="ECO:0000313" key="3">
    <source>
        <dbReference type="Proteomes" id="UP000656813"/>
    </source>
</evidence>
<comment type="caution">
    <text evidence="2">The sequence shown here is derived from an EMBL/GenBank/DDBJ whole genome shotgun (WGS) entry which is preliminary data.</text>
</comment>
<accession>A0A8J2ZTS9</accession>